<sequence length="777" mass="82291">MSSLGSSDVSSPPAEDAELQQHRHPKDDGLAQLNAKLDALHAKLEVLSQAVHRIIAHIPSPAQATPASGGPRGTKRRQAPPPVHAAATPTPGSRVALDAAATTAAAAADADTLDIVRAVAASAVAAASSLPATARTVNLGIDAAAPARRRTKRRFVSLALPPVPAGGDGADQTESGEPAQLGSGSSADGAKSLEVVLGALGGSASPSASMSEHEAPAATNRARYKERMGMDYILSHFPKQLLSRTVDEVLSGPPELLVDGTDHTGTSSLALLLGLMFKAVTNTTTTRIKSADAAKPFQTVLDEIKREVKNEGLNPVLAARATPAEIAARFKISGEPKALELWPHLIRTICWAELVRFLESELGVFGSMSLSEFVRGYASLYAGIKNFIYNSVSGRSNKPKHDPSGLEHSGVVEMLINSIWPKRKRSRRSSVKKTDGGSEDGEQVASTPKPSMSNEWCELVLPSIRDESQIDPSIGAISSISALMQELTVAPNIKKASTPFTIACHALESLSMRLTSLVDSHIKWKPKSAEARQLQDSRVMEHRTQIMRAWIELTVRVGMGCSFSEFMSSIPSALQSSFAKDRASTTFGDMPVPAELCEATGGKTMTMAEAFCNDGTISDLFYFLAAGKRCEEARQRITQILWRTPPPTAQYEQGAMRRFHASRVRLAHEIVVLALCSPAAIADPSVQELCKSAKSVVGIVKTLAEAGFFQRNGTDTALQLSVAPVAGPTQPAPAVLLAAGATNAGSSDGMAVDTTSQPILLDLSPAMDDMIEMALLT</sequence>
<feature type="compositionally biased region" description="Low complexity" evidence="1">
    <location>
        <begin position="1"/>
        <end position="11"/>
    </location>
</feature>
<reference evidence="2 3" key="1">
    <citation type="submission" date="2023-09" db="EMBL/GenBank/DDBJ databases">
        <title>Pangenome analysis of Batrachochytrium dendrobatidis and related Chytrids.</title>
        <authorList>
            <person name="Yacoub M.N."/>
            <person name="Stajich J.E."/>
            <person name="James T.Y."/>
        </authorList>
    </citation>
    <scope>NUCLEOTIDE SEQUENCE [LARGE SCALE GENOMIC DNA]</scope>
    <source>
        <strain evidence="2 3">JEL0888</strain>
    </source>
</reference>
<evidence type="ECO:0000313" key="2">
    <source>
        <dbReference type="EMBL" id="KAL2916230.1"/>
    </source>
</evidence>
<keyword evidence="3" id="KW-1185">Reference proteome</keyword>
<comment type="caution">
    <text evidence="2">The sequence shown here is derived from an EMBL/GenBank/DDBJ whole genome shotgun (WGS) entry which is preliminary data.</text>
</comment>
<feature type="compositionally biased region" description="Polar residues" evidence="1">
    <location>
        <begin position="444"/>
        <end position="453"/>
    </location>
</feature>
<evidence type="ECO:0000256" key="1">
    <source>
        <dbReference type="SAM" id="MobiDB-lite"/>
    </source>
</evidence>
<dbReference type="EMBL" id="JADGIZ020000018">
    <property type="protein sequence ID" value="KAL2916230.1"/>
    <property type="molecule type" value="Genomic_DNA"/>
</dbReference>
<evidence type="ECO:0000313" key="3">
    <source>
        <dbReference type="Proteomes" id="UP001527925"/>
    </source>
</evidence>
<proteinExistence type="predicted"/>
<organism evidence="2 3">
    <name type="scientific">Polyrhizophydium stewartii</name>
    <dbReference type="NCBI Taxonomy" id="2732419"/>
    <lineage>
        <taxon>Eukaryota</taxon>
        <taxon>Fungi</taxon>
        <taxon>Fungi incertae sedis</taxon>
        <taxon>Chytridiomycota</taxon>
        <taxon>Chytridiomycota incertae sedis</taxon>
        <taxon>Chytridiomycetes</taxon>
        <taxon>Rhizophydiales</taxon>
        <taxon>Rhizophydiales incertae sedis</taxon>
        <taxon>Polyrhizophydium</taxon>
    </lineage>
</organism>
<name>A0ABR4N9M6_9FUNG</name>
<gene>
    <name evidence="2" type="ORF">HK105_204321</name>
</gene>
<feature type="region of interest" description="Disordered" evidence="1">
    <location>
        <begin position="58"/>
        <end position="92"/>
    </location>
</feature>
<feature type="region of interest" description="Disordered" evidence="1">
    <location>
        <begin position="423"/>
        <end position="453"/>
    </location>
</feature>
<dbReference type="Proteomes" id="UP001527925">
    <property type="component" value="Unassembled WGS sequence"/>
</dbReference>
<protein>
    <submittedName>
        <fullName evidence="2">Uncharacterized protein</fullName>
    </submittedName>
</protein>
<accession>A0ABR4N9M6</accession>
<feature type="region of interest" description="Disordered" evidence="1">
    <location>
        <begin position="1"/>
        <end position="31"/>
    </location>
</feature>
<feature type="region of interest" description="Disordered" evidence="1">
    <location>
        <begin position="160"/>
        <end position="187"/>
    </location>
</feature>
<feature type="compositionally biased region" description="Basic and acidic residues" evidence="1">
    <location>
        <begin position="19"/>
        <end position="29"/>
    </location>
</feature>